<name>A0A915LUA1_MELJA</name>
<accession>A0A915LUA1</accession>
<dbReference type="WBParaSite" id="scaffold18476_cov145.g18934">
    <property type="protein sequence ID" value="scaffold18476_cov145.g18934"/>
    <property type="gene ID" value="scaffold18476_cov145.g18934"/>
</dbReference>
<sequence>METYEKVAEDMFEILPKPMKNKHVAEKLVNIVLVLEELSRVYEYKQAIEEIERALEDVEEKKMEEGKREEWKNGKKRLYLSWIKLNLFGILNISGPEDNVNGRLKEGLERLTVAYDFISIFDVEDGVFEHCKDCKKFAPLPPEILEKLAVELVLVLDEAQRVSDYNTELTKIENGILEIKKSGKSIFEAKDQLQLFKSVLWGILNIEGPNDNLEEKIALAFKRLHSADELILNYMIENHEKEKVDKYLNDAKSVLNRAIGLIKLFDNFRGGTTSDE</sequence>
<evidence type="ECO:0000256" key="1">
    <source>
        <dbReference type="SAM" id="Coils"/>
    </source>
</evidence>
<proteinExistence type="predicted"/>
<keyword evidence="2" id="KW-1185">Reference proteome</keyword>
<dbReference type="Proteomes" id="UP000887561">
    <property type="component" value="Unplaced"/>
</dbReference>
<protein>
    <submittedName>
        <fullName evidence="3">Uncharacterized protein</fullName>
    </submittedName>
</protein>
<evidence type="ECO:0000313" key="2">
    <source>
        <dbReference type="Proteomes" id="UP000887561"/>
    </source>
</evidence>
<reference evidence="3" key="1">
    <citation type="submission" date="2022-11" db="UniProtKB">
        <authorList>
            <consortium name="WormBaseParasite"/>
        </authorList>
    </citation>
    <scope>IDENTIFICATION</scope>
</reference>
<keyword evidence="1" id="KW-0175">Coiled coil</keyword>
<evidence type="ECO:0000313" key="3">
    <source>
        <dbReference type="WBParaSite" id="scaffold18476_cov145.g18934"/>
    </source>
</evidence>
<feature type="coiled-coil region" evidence="1">
    <location>
        <begin position="41"/>
        <end position="68"/>
    </location>
</feature>
<dbReference type="AlphaFoldDB" id="A0A915LUA1"/>
<organism evidence="2 3">
    <name type="scientific">Meloidogyne javanica</name>
    <name type="common">Root-knot nematode worm</name>
    <dbReference type="NCBI Taxonomy" id="6303"/>
    <lineage>
        <taxon>Eukaryota</taxon>
        <taxon>Metazoa</taxon>
        <taxon>Ecdysozoa</taxon>
        <taxon>Nematoda</taxon>
        <taxon>Chromadorea</taxon>
        <taxon>Rhabditida</taxon>
        <taxon>Tylenchina</taxon>
        <taxon>Tylenchomorpha</taxon>
        <taxon>Tylenchoidea</taxon>
        <taxon>Meloidogynidae</taxon>
        <taxon>Meloidogyninae</taxon>
        <taxon>Meloidogyne</taxon>
        <taxon>Meloidogyne incognita group</taxon>
    </lineage>
</organism>